<dbReference type="MEROPS" id="S41.009"/>
<dbReference type="InterPro" id="IPR001478">
    <property type="entry name" value="PDZ"/>
</dbReference>
<protein>
    <submittedName>
        <fullName evidence="8">Peptidase S41A, C-terminal protease</fullName>
        <ecNumber evidence="8">3.4.21.102</ecNumber>
    </submittedName>
</protein>
<dbReference type="GO" id="GO:0030288">
    <property type="term" value="C:outer membrane-bounded periplasmic space"/>
    <property type="evidence" value="ECO:0007669"/>
    <property type="project" value="TreeGrafter"/>
</dbReference>
<gene>
    <name evidence="8" type="ORF">CwatDRAFT_0561</name>
</gene>
<dbReference type="InterPro" id="IPR041489">
    <property type="entry name" value="PDZ_6"/>
</dbReference>
<dbReference type="NCBIfam" id="NF045589">
    <property type="entry name" value="Cterm_S41_CtpB"/>
    <property type="match status" value="1"/>
</dbReference>
<dbReference type="GO" id="GO:0007165">
    <property type="term" value="P:signal transduction"/>
    <property type="evidence" value="ECO:0007669"/>
    <property type="project" value="TreeGrafter"/>
</dbReference>
<dbReference type="CDD" id="cd06782">
    <property type="entry name" value="cpPDZ_CPP-like"/>
    <property type="match status" value="1"/>
</dbReference>
<name>Q4BW15_CROWT</name>
<dbReference type="CDD" id="cd07560">
    <property type="entry name" value="Peptidase_S41_CPP"/>
    <property type="match status" value="1"/>
</dbReference>
<dbReference type="Gene3D" id="3.30.750.44">
    <property type="match status" value="1"/>
</dbReference>
<reference evidence="8" key="3">
    <citation type="submission" date="2016-12" db="EMBL/GenBank/DDBJ databases">
        <title>Annotation of the draft genome assembly of Crocosphaera watsonii WH 8501.</title>
        <authorList>
            <consortium name="US DOE Joint Genome Institute (JGI-ORNL)"/>
            <person name="Larimer F."/>
            <person name="Land M."/>
        </authorList>
    </citation>
    <scope>NUCLEOTIDE SEQUENCE</scope>
    <source>
        <strain evidence="8">WH 8501</strain>
    </source>
</reference>
<evidence type="ECO:0000256" key="5">
    <source>
        <dbReference type="RuleBase" id="RU004404"/>
    </source>
</evidence>
<accession>Q4BW15</accession>
<dbReference type="EMBL" id="AADV02000182">
    <property type="protein sequence ID" value="EAM48088.1"/>
    <property type="molecule type" value="Genomic_DNA"/>
</dbReference>
<feature type="signal peptide" evidence="6">
    <location>
        <begin position="1"/>
        <end position="34"/>
    </location>
</feature>
<dbReference type="SUPFAM" id="SSF52096">
    <property type="entry name" value="ClpP/crotonase"/>
    <property type="match status" value="1"/>
</dbReference>
<dbReference type="InterPro" id="IPR029045">
    <property type="entry name" value="ClpP/crotonase-like_dom_sf"/>
</dbReference>
<reference evidence="8" key="1">
    <citation type="submission" date="2004-02" db="EMBL/GenBank/DDBJ databases">
        <authorList>
            <consortium name="DOE Joint Genome Institute"/>
        </authorList>
    </citation>
    <scope>NUCLEOTIDE SEQUENCE [LARGE SCALE GENOMIC DNA]</scope>
    <source>
        <strain evidence="8">WH 8501</strain>
    </source>
</reference>
<proteinExistence type="inferred from homology"/>
<organism evidence="8 9">
    <name type="scientific">Crocosphaera watsonii WH 8501</name>
    <dbReference type="NCBI Taxonomy" id="165597"/>
    <lineage>
        <taxon>Bacteria</taxon>
        <taxon>Bacillati</taxon>
        <taxon>Cyanobacteriota</taxon>
        <taxon>Cyanophyceae</taxon>
        <taxon>Oscillatoriophycideae</taxon>
        <taxon>Chroococcales</taxon>
        <taxon>Aphanothecaceae</taxon>
        <taxon>Crocosphaera</taxon>
    </lineage>
</organism>
<dbReference type="OrthoDB" id="9812068at2"/>
<dbReference type="GO" id="GO:0004252">
    <property type="term" value="F:serine-type endopeptidase activity"/>
    <property type="evidence" value="ECO:0007669"/>
    <property type="project" value="UniProtKB-EC"/>
</dbReference>
<dbReference type="EC" id="3.4.21.102" evidence="8"/>
<evidence type="ECO:0000256" key="6">
    <source>
        <dbReference type="SAM" id="SignalP"/>
    </source>
</evidence>
<feature type="chain" id="PRO_5004235592" evidence="6">
    <location>
        <begin position="35"/>
        <end position="461"/>
    </location>
</feature>
<evidence type="ECO:0000256" key="3">
    <source>
        <dbReference type="ARBA" id="ARBA00022801"/>
    </source>
</evidence>
<evidence type="ECO:0000256" key="1">
    <source>
        <dbReference type="ARBA" id="ARBA00009179"/>
    </source>
</evidence>
<dbReference type="Gene3D" id="3.90.226.10">
    <property type="entry name" value="2-enoyl-CoA Hydratase, Chain A, domain 1"/>
    <property type="match status" value="1"/>
</dbReference>
<dbReference type="PANTHER" id="PTHR32060">
    <property type="entry name" value="TAIL-SPECIFIC PROTEASE"/>
    <property type="match status" value="1"/>
</dbReference>
<sequence>MNNIIKYLCRHHSLFLGGTLATIFLHTLALPVNSAPEPEVLENNPKAIVDEIWQIVNNEFVNPDFNRVNWQEKRRELLSQDYDSPKQAYKAIREALEDLSDPYTRFLPPNEFSVLTSQTVGEVSGIGVRLAIDKRTSEIYIVEAVKNSPAINAGLKRGDRLIRINGKPTALMSIEQAKEALAGELGTEVSLQLSRRNKGVFQVTLERAQIEIPAVTYNLQEDGSHRIGYIKLDEFSSHATEQMKLAIEDLGQQEVSGYVLDLRGNPGGLLFASVDIARLWLKKGEIVSTVDRRGGDRHFLANGTSLTDLPLVILVNEWSASASEILAGALKENGRATVVGTSTYGKGTVQSVHNLSDGSGLAVTIARYYPPSGTDINQKGISPNVYLELTMEQAVRLKNDPSLMGTNADPQYTRAVSILKGRTQPISAPATPKPVGLRWEELQETLKDPDPRWERMQETVN</sequence>
<evidence type="ECO:0000313" key="9">
    <source>
        <dbReference type="Proteomes" id="UP000003922"/>
    </source>
</evidence>
<feature type="domain" description="PDZ" evidence="7">
    <location>
        <begin position="112"/>
        <end position="181"/>
    </location>
</feature>
<keyword evidence="2 5" id="KW-0645">Protease</keyword>
<dbReference type="SMART" id="SM00245">
    <property type="entry name" value="TSPc"/>
    <property type="match status" value="1"/>
</dbReference>
<dbReference type="Gene3D" id="2.30.42.10">
    <property type="match status" value="1"/>
</dbReference>
<evidence type="ECO:0000256" key="2">
    <source>
        <dbReference type="ARBA" id="ARBA00022670"/>
    </source>
</evidence>
<dbReference type="PROSITE" id="PS50106">
    <property type="entry name" value="PDZ"/>
    <property type="match status" value="1"/>
</dbReference>
<dbReference type="InterPro" id="IPR036034">
    <property type="entry name" value="PDZ_sf"/>
</dbReference>
<evidence type="ECO:0000256" key="4">
    <source>
        <dbReference type="ARBA" id="ARBA00022825"/>
    </source>
</evidence>
<keyword evidence="9" id="KW-1185">Reference proteome</keyword>
<comment type="caution">
    <text evidence="8">The sequence shown here is derived from an EMBL/GenBank/DDBJ whole genome shotgun (WGS) entry which is preliminary data.</text>
</comment>
<dbReference type="InterPro" id="IPR054625">
    <property type="entry name" value="Cterm_S41_CtpB"/>
</dbReference>
<dbReference type="SMART" id="SM00228">
    <property type="entry name" value="PDZ"/>
    <property type="match status" value="1"/>
</dbReference>
<comment type="similarity">
    <text evidence="1 5">Belongs to the peptidase S41A family.</text>
</comment>
<evidence type="ECO:0000313" key="8">
    <source>
        <dbReference type="EMBL" id="EAM48088.1"/>
    </source>
</evidence>
<dbReference type="RefSeq" id="WP_007308102.1">
    <property type="nucleotide sequence ID" value="NZ_AADV02000182.1"/>
</dbReference>
<dbReference type="Proteomes" id="UP000003922">
    <property type="component" value="Unassembled WGS sequence"/>
</dbReference>
<dbReference type="GO" id="GO:0006508">
    <property type="term" value="P:proteolysis"/>
    <property type="evidence" value="ECO:0007669"/>
    <property type="project" value="UniProtKB-KW"/>
</dbReference>
<dbReference type="PANTHER" id="PTHR32060:SF30">
    <property type="entry name" value="CARBOXY-TERMINAL PROCESSING PROTEASE CTPA"/>
    <property type="match status" value="1"/>
</dbReference>
<dbReference type="AlphaFoldDB" id="Q4BW15"/>
<dbReference type="InterPro" id="IPR004447">
    <property type="entry name" value="Peptidase_S41A"/>
</dbReference>
<dbReference type="NCBIfam" id="TIGR00225">
    <property type="entry name" value="prc"/>
    <property type="match status" value="1"/>
</dbReference>
<evidence type="ECO:0000259" key="7">
    <source>
        <dbReference type="PROSITE" id="PS50106"/>
    </source>
</evidence>
<dbReference type="Pfam" id="PF17820">
    <property type="entry name" value="PDZ_6"/>
    <property type="match status" value="1"/>
</dbReference>
<dbReference type="KEGG" id="cwa:CwatDRAFT_0561"/>
<dbReference type="InterPro" id="IPR005151">
    <property type="entry name" value="Tail-specific_protease"/>
</dbReference>
<dbReference type="Pfam" id="PF03572">
    <property type="entry name" value="Peptidase_S41"/>
    <property type="match status" value="1"/>
</dbReference>
<keyword evidence="3 5" id="KW-0378">Hydrolase</keyword>
<keyword evidence="6" id="KW-0732">Signal</keyword>
<dbReference type="SUPFAM" id="SSF50156">
    <property type="entry name" value="PDZ domain-like"/>
    <property type="match status" value="1"/>
</dbReference>
<reference evidence="8" key="2">
    <citation type="submission" date="2005-06" db="EMBL/GenBank/DDBJ databases">
        <title>Sequencing of the draft genome and assembly of Crocosphaera watsonii WH 8501.</title>
        <authorList>
            <consortium name="US DOE Joint Genome Institute (JGI-PGF)"/>
            <person name="Copeland A."/>
            <person name="Lucas S."/>
            <person name="Lapidus A."/>
            <person name="Barry K."/>
            <person name="Detter C."/>
            <person name="Glavina T."/>
            <person name="Hammon N."/>
            <person name="Israni S."/>
            <person name="Pitluck S."/>
            <person name="Richardson P."/>
        </authorList>
    </citation>
    <scope>NUCLEOTIDE SEQUENCE [LARGE SCALE GENOMIC DNA]</scope>
    <source>
        <strain evidence="8">WH 8501</strain>
    </source>
</reference>
<keyword evidence="4 5" id="KW-0720">Serine protease</keyword>